<dbReference type="Pfam" id="PF00144">
    <property type="entry name" value="Beta-lactamase"/>
    <property type="match status" value="1"/>
</dbReference>
<organism evidence="3 4">
    <name type="scientific">Rippkaea orientalis (strain PCC 8801 / RF-1)</name>
    <name type="common">Cyanothece sp. (strain PCC 8801)</name>
    <dbReference type="NCBI Taxonomy" id="41431"/>
    <lineage>
        <taxon>Bacteria</taxon>
        <taxon>Bacillati</taxon>
        <taxon>Cyanobacteriota</taxon>
        <taxon>Cyanophyceae</taxon>
        <taxon>Oscillatoriophycideae</taxon>
        <taxon>Chroococcales</taxon>
        <taxon>Aphanothecaceae</taxon>
        <taxon>Rippkaea</taxon>
        <taxon>Rippkaea orientalis</taxon>
    </lineage>
</organism>
<dbReference type="STRING" id="41431.PCC8801_2174"/>
<gene>
    <name evidence="3" type="ordered locus">PCC8801_2174</name>
</gene>
<feature type="signal peptide" evidence="1">
    <location>
        <begin position="1"/>
        <end position="21"/>
    </location>
</feature>
<dbReference type="eggNOG" id="COG1680">
    <property type="taxonomic scope" value="Bacteria"/>
</dbReference>
<evidence type="ECO:0000259" key="2">
    <source>
        <dbReference type="Pfam" id="PF00144"/>
    </source>
</evidence>
<accession>B7K055</accession>
<dbReference type="InterPro" id="IPR050491">
    <property type="entry name" value="AmpC-like"/>
</dbReference>
<evidence type="ECO:0000313" key="3">
    <source>
        <dbReference type="EMBL" id="ACK66202.1"/>
    </source>
</evidence>
<evidence type="ECO:0000256" key="1">
    <source>
        <dbReference type="SAM" id="SignalP"/>
    </source>
</evidence>
<dbReference type="HOGENOM" id="CLU_020027_0_2_3"/>
<dbReference type="InterPro" id="IPR001466">
    <property type="entry name" value="Beta-lactam-related"/>
</dbReference>
<sequence length="429" mass="48360">MKKPFFYSLISLLLFPKLVAAQDSPHLNRVTNQPVLLAQNNSSDSQPVHFKTKNQAYFEIDQIVRQLMIKQQIVGLAVGIVHNKETVFLKGYGYADLEAKIPVDVNQTLFRWASLSKPVTAIITAQLVKAGIVNWDFPIQTWFKTYQMPKFYLLDCATNAQTSTLNDYRFPCDRGYTEVPLPPSSKITLRTLLGHTAGIIGYNNPRGSAEPNTSYLDSQKNQSILRWGLENLLTKPLLAIPSREYHYTTFGYNLAGVVLEEASGQPYPQLLQTYINNPANLNTLQPDYQWETIPNRVIGYRREKGQIIQDRSTDVSWKMAGGGLMSTPKDLTTFCGALMDNTLLDERAKRTLWTEQITSKGKTTGYGLGFGIGRWKNHVYIGHSGSQENTKTRLEFYPKDNLCIVIMSNTNTTKTNSFVKAIAQTILDP</sequence>
<feature type="domain" description="Beta-lactamase-related" evidence="2">
    <location>
        <begin position="60"/>
        <end position="415"/>
    </location>
</feature>
<dbReference type="SUPFAM" id="SSF56601">
    <property type="entry name" value="beta-lactamase/transpeptidase-like"/>
    <property type="match status" value="1"/>
</dbReference>
<dbReference type="OrthoDB" id="9797709at2"/>
<dbReference type="RefSeq" id="WP_012595470.1">
    <property type="nucleotide sequence ID" value="NC_011726.1"/>
</dbReference>
<dbReference type="InterPro" id="IPR012338">
    <property type="entry name" value="Beta-lactam/transpept-like"/>
</dbReference>
<keyword evidence="1" id="KW-0732">Signal</keyword>
<evidence type="ECO:0000313" key="4">
    <source>
        <dbReference type="Proteomes" id="UP000008204"/>
    </source>
</evidence>
<keyword evidence="4" id="KW-1185">Reference proteome</keyword>
<dbReference type="AlphaFoldDB" id="B7K055"/>
<reference evidence="4" key="1">
    <citation type="journal article" date="2011" name="MBio">
        <title>Novel metabolic attributes of the genus Cyanothece, comprising a group of unicellular nitrogen-fixing Cyanobacteria.</title>
        <authorList>
            <person name="Bandyopadhyay A."/>
            <person name="Elvitigala T."/>
            <person name="Welsh E."/>
            <person name="Stockel J."/>
            <person name="Liberton M."/>
            <person name="Min H."/>
            <person name="Sherman L.A."/>
            <person name="Pakrasi H.B."/>
        </authorList>
    </citation>
    <scope>NUCLEOTIDE SEQUENCE [LARGE SCALE GENOMIC DNA]</scope>
    <source>
        <strain evidence="4">PCC 8801</strain>
    </source>
</reference>
<dbReference type="Proteomes" id="UP000008204">
    <property type="component" value="Chromosome"/>
</dbReference>
<dbReference type="PANTHER" id="PTHR46825">
    <property type="entry name" value="D-ALANYL-D-ALANINE-CARBOXYPEPTIDASE/ENDOPEPTIDASE AMPH"/>
    <property type="match status" value="1"/>
</dbReference>
<dbReference type="PANTHER" id="PTHR46825:SF9">
    <property type="entry name" value="BETA-LACTAMASE-RELATED DOMAIN-CONTAINING PROTEIN"/>
    <property type="match status" value="1"/>
</dbReference>
<dbReference type="EMBL" id="CP001287">
    <property type="protein sequence ID" value="ACK66202.1"/>
    <property type="molecule type" value="Genomic_DNA"/>
</dbReference>
<proteinExistence type="predicted"/>
<dbReference type="KEGG" id="cyp:PCC8801_2174"/>
<protein>
    <submittedName>
        <fullName evidence="3">Beta-lactamase</fullName>
    </submittedName>
</protein>
<name>B7K055_RIPO1</name>
<dbReference type="Gene3D" id="3.40.710.10">
    <property type="entry name" value="DD-peptidase/beta-lactamase superfamily"/>
    <property type="match status" value="1"/>
</dbReference>
<feature type="chain" id="PRO_5002858627" evidence="1">
    <location>
        <begin position="22"/>
        <end position="429"/>
    </location>
</feature>